<keyword evidence="3" id="KW-0804">Transcription</keyword>
<dbReference type="SMART" id="SM00240">
    <property type="entry name" value="FHA"/>
    <property type="match status" value="1"/>
</dbReference>
<dbReference type="EMBL" id="BMIN01000009">
    <property type="protein sequence ID" value="GGD14310.1"/>
    <property type="molecule type" value="Genomic_DNA"/>
</dbReference>
<evidence type="ECO:0000256" key="3">
    <source>
        <dbReference type="ARBA" id="ARBA00023163"/>
    </source>
</evidence>
<proteinExistence type="predicted"/>
<evidence type="ECO:0000259" key="6">
    <source>
        <dbReference type="PROSITE" id="PS51755"/>
    </source>
</evidence>
<dbReference type="PROSITE" id="PS50006">
    <property type="entry name" value="FHA_DOMAIN"/>
    <property type="match status" value="1"/>
</dbReference>
<dbReference type="InterPro" id="IPR000253">
    <property type="entry name" value="FHA_dom"/>
</dbReference>
<keyword evidence="2 4" id="KW-0238">DNA-binding</keyword>
<evidence type="ECO:0000256" key="4">
    <source>
        <dbReference type="PROSITE-ProRule" id="PRU01091"/>
    </source>
</evidence>
<dbReference type="SUPFAM" id="SSF46894">
    <property type="entry name" value="C-terminal effector domain of the bipartite response regulators"/>
    <property type="match status" value="1"/>
</dbReference>
<evidence type="ECO:0000313" key="8">
    <source>
        <dbReference type="Proteomes" id="UP000642571"/>
    </source>
</evidence>
<feature type="domain" description="OmpR/PhoB-type" evidence="6">
    <location>
        <begin position="118"/>
        <end position="223"/>
    </location>
</feature>
<evidence type="ECO:0000256" key="2">
    <source>
        <dbReference type="ARBA" id="ARBA00023125"/>
    </source>
</evidence>
<evidence type="ECO:0000259" key="5">
    <source>
        <dbReference type="PROSITE" id="PS50006"/>
    </source>
</evidence>
<dbReference type="InterPro" id="IPR036388">
    <property type="entry name" value="WH-like_DNA-bd_sf"/>
</dbReference>
<protein>
    <recommendedName>
        <fullName evidence="9">FHA domain-containing protein</fullName>
    </recommendedName>
</protein>
<dbReference type="Gene3D" id="1.10.10.10">
    <property type="entry name" value="Winged helix-like DNA-binding domain superfamily/Winged helix DNA-binding domain"/>
    <property type="match status" value="1"/>
</dbReference>
<keyword evidence="1" id="KW-0805">Transcription regulation</keyword>
<keyword evidence="8" id="KW-1185">Reference proteome</keyword>
<dbReference type="SUPFAM" id="SSF49879">
    <property type="entry name" value="SMAD/FHA domain"/>
    <property type="match status" value="1"/>
</dbReference>
<comment type="caution">
    <text evidence="7">The sequence shown here is derived from an EMBL/GenBank/DDBJ whole genome shotgun (WGS) entry which is preliminary data.</text>
</comment>
<evidence type="ECO:0008006" key="9">
    <source>
        <dbReference type="Google" id="ProtNLM"/>
    </source>
</evidence>
<sequence length="225" mass="25801">MNTLASIMIENGLPFDKGTIFPLNQTQTIVGREVHDWKPDLSLPNMYVSRRHLAIYIKEGIYYVMDLGSKHGTSLNDVPLTPNQEYKLKDADQISIADHHIKMVFLSSSMDQTADLGPSITSTDSDYPYTLNGINQELHIHNQTLLFSEKEYTCLQLLLMNEDQFVDLSRIKKEVWPERINEDQSIPDVSNEEINALIYRIRKKTKDLLTISNVRRKGFVLSLSS</sequence>
<evidence type="ECO:0000313" key="7">
    <source>
        <dbReference type="EMBL" id="GGD14310.1"/>
    </source>
</evidence>
<evidence type="ECO:0000256" key="1">
    <source>
        <dbReference type="ARBA" id="ARBA00023015"/>
    </source>
</evidence>
<dbReference type="Pfam" id="PF00498">
    <property type="entry name" value="FHA"/>
    <property type="match status" value="1"/>
</dbReference>
<dbReference type="Proteomes" id="UP000642571">
    <property type="component" value="Unassembled WGS sequence"/>
</dbReference>
<accession>A0ABQ1Q770</accession>
<organism evidence="7 8">
    <name type="scientific">Pontibacillus salipaludis</name>
    <dbReference type="NCBI Taxonomy" id="1697394"/>
    <lineage>
        <taxon>Bacteria</taxon>
        <taxon>Bacillati</taxon>
        <taxon>Bacillota</taxon>
        <taxon>Bacilli</taxon>
        <taxon>Bacillales</taxon>
        <taxon>Bacillaceae</taxon>
        <taxon>Pontibacillus</taxon>
    </lineage>
</organism>
<feature type="domain" description="FHA" evidence="5">
    <location>
        <begin position="28"/>
        <end position="80"/>
    </location>
</feature>
<name>A0ABQ1Q770_9BACI</name>
<gene>
    <name evidence="7" type="ORF">GCM10011389_22430</name>
</gene>
<dbReference type="Pfam" id="PF00486">
    <property type="entry name" value="Trans_reg_C"/>
    <property type="match status" value="1"/>
</dbReference>
<dbReference type="CDD" id="cd00060">
    <property type="entry name" value="FHA"/>
    <property type="match status" value="1"/>
</dbReference>
<dbReference type="InterPro" id="IPR001867">
    <property type="entry name" value="OmpR/PhoB-type_DNA-bd"/>
</dbReference>
<dbReference type="Gene3D" id="2.60.200.20">
    <property type="match status" value="1"/>
</dbReference>
<dbReference type="InterPro" id="IPR016032">
    <property type="entry name" value="Sig_transdc_resp-reg_C-effctor"/>
</dbReference>
<dbReference type="InterPro" id="IPR050923">
    <property type="entry name" value="Cell_Proc_Reg/RNA_Proc"/>
</dbReference>
<feature type="DNA-binding region" description="OmpR/PhoB-type" evidence="4">
    <location>
        <begin position="118"/>
        <end position="223"/>
    </location>
</feature>
<dbReference type="RefSeq" id="WP_188653768.1">
    <property type="nucleotide sequence ID" value="NZ_BMIN01000009.1"/>
</dbReference>
<dbReference type="SMART" id="SM00862">
    <property type="entry name" value="Trans_reg_C"/>
    <property type="match status" value="1"/>
</dbReference>
<reference evidence="8" key="1">
    <citation type="journal article" date="2019" name="Int. J. Syst. Evol. Microbiol.">
        <title>The Global Catalogue of Microorganisms (GCM) 10K type strain sequencing project: providing services to taxonomists for standard genome sequencing and annotation.</title>
        <authorList>
            <consortium name="The Broad Institute Genomics Platform"/>
            <consortium name="The Broad Institute Genome Sequencing Center for Infectious Disease"/>
            <person name="Wu L."/>
            <person name="Ma J."/>
        </authorList>
    </citation>
    <scope>NUCLEOTIDE SEQUENCE [LARGE SCALE GENOMIC DNA]</scope>
    <source>
        <strain evidence="8">CGMCC 1.15353</strain>
    </source>
</reference>
<dbReference type="PANTHER" id="PTHR23308">
    <property type="entry name" value="NUCLEAR INHIBITOR OF PROTEIN PHOSPHATASE-1"/>
    <property type="match status" value="1"/>
</dbReference>
<dbReference type="PROSITE" id="PS51755">
    <property type="entry name" value="OMPR_PHOB"/>
    <property type="match status" value="1"/>
</dbReference>
<dbReference type="InterPro" id="IPR008984">
    <property type="entry name" value="SMAD_FHA_dom_sf"/>
</dbReference>